<dbReference type="InterPro" id="IPR048290">
    <property type="entry name" value="ZP_chr"/>
</dbReference>
<dbReference type="GeneID" id="115572165"/>
<comment type="PTM">
    <text evidence="14">Proteolytically cleaved before the transmembrane segment to yield the secreted ectodomain incorporated in the zona pellucida.</text>
</comment>
<comment type="domain">
    <text evidence="14">The ZP domain is involved in the polymerization of the ZP proteins to form the zona pellucida.</text>
</comment>
<sequence length="453" mass="50903">MFTGCRTRRHSLRPEKKKPSMDVQTTSFWWIIVLFLVSTLTESRLTHPNTPQRTRGGIHPQLPAAEQQQSAPPARRVEVRCHPDSMEVVVQADMFDSGLQVDGRHLRLGSDSVTEGGACGAVPSGEEEFTIRVQLSNCGTKLFSTEEKIIYSNVLVYSPEPSSEGLLRLDWATIPVECHYEKRYTVDVITLRPAWVPSVSTLSAEDHIDFNLLLMTDDWQHQRGSYSYFLGDPVHVEVSVATGHHTPLRVYVDRCVATATPDAEATLRYDFIEHHGCLVDAYLTNSRSHFLPRLAEHQLRFQLDAFRFYQEPSNQVYITCHVKAVPVALTVSSHNRACSLMENRWRSVDGNDQACGSCDVSHRVEEPPSTETPKTTVGTEARQPATQRESLVQSRPANFVRVRPEKLQQSFAGLMKKRDAEDKPERTIQLGPVTVLPSRKTDKATASKTALSL</sequence>
<evidence type="ECO:0000256" key="6">
    <source>
        <dbReference type="ARBA" id="ARBA00022530"/>
    </source>
</evidence>
<dbReference type="AlphaFoldDB" id="A0A671XU95"/>
<dbReference type="Gene3D" id="2.60.40.3210">
    <property type="entry name" value="Zona pellucida, ZP-N domain"/>
    <property type="match status" value="1"/>
</dbReference>
<dbReference type="Proteomes" id="UP000472265">
    <property type="component" value="Chromosome 21"/>
</dbReference>
<name>A0A671XU95_SPAAU</name>
<keyword evidence="18" id="KW-1185">Reference proteome</keyword>
<reference evidence="17" key="3">
    <citation type="submission" date="2025-09" db="UniProtKB">
        <authorList>
            <consortium name="Ensembl"/>
        </authorList>
    </citation>
    <scope>IDENTIFICATION</scope>
</reference>
<dbReference type="PANTHER" id="PTHR11576">
    <property type="entry name" value="ZONA PELLUCIDA SPERM-BINDING PROTEIN 3"/>
    <property type="match status" value="1"/>
</dbReference>
<keyword evidence="13" id="KW-0325">Glycoprotein</keyword>
<gene>
    <name evidence="17" type="primary">LOC115572165</name>
</gene>
<comment type="function">
    <text evidence="14">Component of the zona pellucida, an extracellular matrix surrounding oocytes which mediates sperm binding, induction of the acrosome reaction and prevents post-fertilization polyspermy. The zona pellucida is composed of 3 to 4 glycoproteins, ZP1, ZP2, ZP3, and ZP4. ZP3 is essential for sperm binding and zona matrix formation.</text>
</comment>
<feature type="compositionally biased region" description="Polar residues" evidence="15">
    <location>
        <begin position="384"/>
        <end position="396"/>
    </location>
</feature>
<dbReference type="InParanoid" id="A0A671XU95"/>
<evidence type="ECO:0000256" key="1">
    <source>
        <dbReference type="ARBA" id="ARBA00004498"/>
    </source>
</evidence>
<reference evidence="17" key="2">
    <citation type="submission" date="2025-08" db="UniProtKB">
        <authorList>
            <consortium name="Ensembl"/>
        </authorList>
    </citation>
    <scope>IDENTIFICATION</scope>
</reference>
<evidence type="ECO:0000256" key="7">
    <source>
        <dbReference type="ARBA" id="ARBA00022685"/>
    </source>
</evidence>
<dbReference type="GO" id="GO:0007339">
    <property type="term" value="P:binding of sperm to zona pellucida"/>
    <property type="evidence" value="ECO:0007669"/>
    <property type="project" value="UniProtKB-UniRule"/>
</dbReference>
<dbReference type="GeneTree" id="ENSGT01030000234567"/>
<evidence type="ECO:0000256" key="10">
    <source>
        <dbReference type="ARBA" id="ARBA00022989"/>
    </source>
</evidence>
<comment type="subcellular location">
    <subcellularLocation>
        <location evidence="1">Secreted</location>
        <location evidence="1">Extracellular space</location>
        <location evidence="1">Extracellular matrix</location>
    </subcellularLocation>
    <subcellularLocation>
        <location evidence="14">Zona pellucida</location>
    </subcellularLocation>
    <subcellularLocation>
        <location evidence="14">Cell membrane</location>
        <topology evidence="14">Single-pass type I membrane protein</topology>
    </subcellularLocation>
</comment>
<evidence type="ECO:0000256" key="11">
    <source>
        <dbReference type="ARBA" id="ARBA00023136"/>
    </source>
</evidence>
<evidence type="ECO:0000256" key="13">
    <source>
        <dbReference type="ARBA" id="ARBA00023180"/>
    </source>
</evidence>
<dbReference type="FunFam" id="2.60.40.4100:FF:000002">
    <property type="entry name" value="Zona pellucida sperm-binding protein 3"/>
    <property type="match status" value="1"/>
</dbReference>
<proteinExistence type="inferred from homology"/>
<dbReference type="GO" id="GO:0035804">
    <property type="term" value="F:structural constituent of egg coat"/>
    <property type="evidence" value="ECO:0007669"/>
    <property type="project" value="UniProtKB-UniRule"/>
</dbReference>
<evidence type="ECO:0000313" key="17">
    <source>
        <dbReference type="Ensembl" id="ENSSAUP00010052396.1"/>
    </source>
</evidence>
<keyword evidence="12 14" id="KW-1015">Disulfide bond</keyword>
<dbReference type="InterPro" id="IPR055355">
    <property type="entry name" value="ZP-C"/>
</dbReference>
<keyword evidence="4 14" id="KW-1003">Cell membrane</keyword>
<evidence type="ECO:0000256" key="4">
    <source>
        <dbReference type="ARBA" id="ARBA00022475"/>
    </source>
</evidence>
<reference evidence="17" key="1">
    <citation type="submission" date="2021-04" db="EMBL/GenBank/DDBJ databases">
        <authorList>
            <consortium name="Wellcome Sanger Institute Data Sharing"/>
        </authorList>
    </citation>
    <scope>NUCLEOTIDE SEQUENCE [LARGE SCALE GENOMIC DNA]</scope>
</reference>
<dbReference type="PANTHER" id="PTHR11576:SF2">
    <property type="entry name" value="ZONA PELLUCIDA SPERM-BINDING PROTEIN 3"/>
    <property type="match status" value="1"/>
</dbReference>
<organism evidence="17 18">
    <name type="scientific">Sparus aurata</name>
    <name type="common">Gilthead sea bream</name>
    <dbReference type="NCBI Taxonomy" id="8175"/>
    <lineage>
        <taxon>Eukaryota</taxon>
        <taxon>Metazoa</taxon>
        <taxon>Chordata</taxon>
        <taxon>Craniata</taxon>
        <taxon>Vertebrata</taxon>
        <taxon>Euteleostomi</taxon>
        <taxon>Actinopterygii</taxon>
        <taxon>Neopterygii</taxon>
        <taxon>Teleostei</taxon>
        <taxon>Neoteleostei</taxon>
        <taxon>Acanthomorphata</taxon>
        <taxon>Eupercaria</taxon>
        <taxon>Spariformes</taxon>
        <taxon>Sparidae</taxon>
        <taxon>Sparus</taxon>
    </lineage>
</organism>
<keyword evidence="8" id="KW-0812">Transmembrane</keyword>
<dbReference type="Pfam" id="PF23344">
    <property type="entry name" value="ZP-N"/>
    <property type="match status" value="1"/>
</dbReference>
<dbReference type="GO" id="GO:0005886">
    <property type="term" value="C:plasma membrane"/>
    <property type="evidence" value="ECO:0007669"/>
    <property type="project" value="UniProtKB-SubCell"/>
</dbReference>
<accession>A0A671XU95</accession>
<keyword evidence="5 14" id="KW-0964">Secreted</keyword>
<evidence type="ECO:0000256" key="15">
    <source>
        <dbReference type="SAM" id="MobiDB-lite"/>
    </source>
</evidence>
<dbReference type="PROSITE" id="PS51034">
    <property type="entry name" value="ZP_2"/>
    <property type="match status" value="1"/>
</dbReference>
<keyword evidence="6 14" id="KW-0272">Extracellular matrix</keyword>
<dbReference type="SMART" id="SM00241">
    <property type="entry name" value="ZP"/>
    <property type="match status" value="1"/>
</dbReference>
<evidence type="ECO:0000256" key="5">
    <source>
        <dbReference type="ARBA" id="ARBA00022525"/>
    </source>
</evidence>
<dbReference type="GO" id="GO:0032190">
    <property type="term" value="F:acrosin binding"/>
    <property type="evidence" value="ECO:0007669"/>
    <property type="project" value="TreeGrafter"/>
</dbReference>
<evidence type="ECO:0000259" key="16">
    <source>
        <dbReference type="PROSITE" id="PS51034"/>
    </source>
</evidence>
<dbReference type="InterPro" id="IPR042235">
    <property type="entry name" value="ZP-C_dom"/>
</dbReference>
<keyword evidence="9 14" id="KW-0732">Signal</keyword>
<feature type="compositionally biased region" description="Low complexity" evidence="15">
    <location>
        <begin position="367"/>
        <end position="376"/>
    </location>
</feature>
<dbReference type="Gene3D" id="2.60.40.4100">
    <property type="entry name" value="Zona pellucida, ZP-C domain"/>
    <property type="match status" value="1"/>
</dbReference>
<evidence type="ECO:0000256" key="2">
    <source>
        <dbReference type="ARBA" id="ARBA00006735"/>
    </source>
</evidence>
<dbReference type="OMA" id="SLHPTWV"/>
<comment type="similarity">
    <text evidence="2 14">Belongs to the ZP domain family. ZPC subfamily.</text>
</comment>
<dbReference type="GO" id="GO:2000344">
    <property type="term" value="P:positive regulation of acrosome reaction"/>
    <property type="evidence" value="ECO:0007669"/>
    <property type="project" value="UniProtKB-UniRule"/>
</dbReference>
<dbReference type="FunFam" id="2.60.40.3210:FF:000001">
    <property type="entry name" value="Zona pellucida sperm-binding protein 3"/>
    <property type="match status" value="1"/>
</dbReference>
<evidence type="ECO:0000256" key="12">
    <source>
        <dbReference type="ARBA" id="ARBA00023157"/>
    </source>
</evidence>
<dbReference type="RefSeq" id="XP_030257855.1">
    <property type="nucleotide sequence ID" value="XM_030401995.1"/>
</dbReference>
<feature type="region of interest" description="Disordered" evidence="15">
    <location>
        <begin position="46"/>
        <end position="75"/>
    </location>
</feature>
<dbReference type="Pfam" id="PF00100">
    <property type="entry name" value="Zona_pellucida"/>
    <property type="match status" value="1"/>
</dbReference>
<feature type="region of interest" description="Disordered" evidence="15">
    <location>
        <begin position="359"/>
        <end position="396"/>
    </location>
</feature>
<dbReference type="OrthoDB" id="8880842at2759"/>
<dbReference type="PRINTS" id="PR00023">
    <property type="entry name" value="ZPELLUCIDA"/>
</dbReference>
<feature type="domain" description="ZP" evidence="16">
    <location>
        <begin position="80"/>
        <end position="345"/>
    </location>
</feature>
<evidence type="ECO:0000256" key="3">
    <source>
        <dbReference type="ARBA" id="ARBA00017980"/>
    </source>
</evidence>
<protein>
    <recommendedName>
        <fullName evidence="3 14">Zona pellucida sperm-binding protein 3</fullName>
    </recommendedName>
</protein>
<evidence type="ECO:0000256" key="14">
    <source>
        <dbReference type="RuleBase" id="RU367066"/>
    </source>
</evidence>
<evidence type="ECO:0000313" key="18">
    <source>
        <dbReference type="Proteomes" id="UP000472265"/>
    </source>
</evidence>
<keyword evidence="10" id="KW-1133">Transmembrane helix</keyword>
<dbReference type="GO" id="GO:0035803">
    <property type="term" value="P:egg coat formation"/>
    <property type="evidence" value="ECO:0007669"/>
    <property type="project" value="UniProtKB-UniRule"/>
</dbReference>
<evidence type="ECO:0000256" key="8">
    <source>
        <dbReference type="ARBA" id="ARBA00022692"/>
    </source>
</evidence>
<dbReference type="Ensembl" id="ENSSAUT00010055089.1">
    <property type="protein sequence ID" value="ENSSAUP00010052396.1"/>
    <property type="gene ID" value="ENSSAUG00010021733.1"/>
</dbReference>
<keyword evidence="7 14" id="KW-0165">Cleavage on pair of basic residues</keyword>
<keyword evidence="11" id="KW-0472">Membrane</keyword>
<dbReference type="GO" id="GO:0035805">
    <property type="term" value="C:egg coat"/>
    <property type="evidence" value="ECO:0007669"/>
    <property type="project" value="UniProtKB-SubCell"/>
</dbReference>
<feature type="compositionally biased region" description="Low complexity" evidence="15">
    <location>
        <begin position="60"/>
        <end position="74"/>
    </location>
</feature>
<dbReference type="InterPro" id="IPR001507">
    <property type="entry name" value="ZP_dom"/>
</dbReference>
<evidence type="ECO:0000256" key="9">
    <source>
        <dbReference type="ARBA" id="ARBA00022729"/>
    </source>
</evidence>
<dbReference type="InterPro" id="IPR055356">
    <property type="entry name" value="ZP-N"/>
</dbReference>